<evidence type="ECO:0000313" key="2">
    <source>
        <dbReference type="WBParaSite" id="MhA1_Contig2127.frz3.gene1"/>
    </source>
</evidence>
<proteinExistence type="predicted"/>
<accession>A0A1I8BG30</accession>
<sequence length="114" mass="14028">MRNYGIFEEPENFYKKFVEWYRKSNGLFSKFNFKLLEKRIKELKKDELIEMFEKFTDNENVNKKLEKMMELKGIKEKVDKKNILIELINKLEENKYTKNLYEISKELLTRLGIF</sequence>
<dbReference type="Proteomes" id="UP000095281">
    <property type="component" value="Unplaced"/>
</dbReference>
<reference evidence="2" key="1">
    <citation type="submission" date="2016-11" db="UniProtKB">
        <authorList>
            <consortium name="WormBaseParasite"/>
        </authorList>
    </citation>
    <scope>IDENTIFICATION</scope>
</reference>
<dbReference type="AlphaFoldDB" id="A0A1I8BG30"/>
<protein>
    <submittedName>
        <fullName evidence="2">Uncharacterized protein</fullName>
    </submittedName>
</protein>
<name>A0A1I8BG30_MELHA</name>
<keyword evidence="1" id="KW-1185">Reference proteome</keyword>
<dbReference type="WBParaSite" id="MhA1_Contig2127.frz3.gene1">
    <property type="protein sequence ID" value="MhA1_Contig2127.frz3.gene1"/>
    <property type="gene ID" value="MhA1_Contig2127.frz3.gene1"/>
</dbReference>
<organism evidence="1 2">
    <name type="scientific">Meloidogyne hapla</name>
    <name type="common">Root-knot nematode worm</name>
    <dbReference type="NCBI Taxonomy" id="6305"/>
    <lineage>
        <taxon>Eukaryota</taxon>
        <taxon>Metazoa</taxon>
        <taxon>Ecdysozoa</taxon>
        <taxon>Nematoda</taxon>
        <taxon>Chromadorea</taxon>
        <taxon>Rhabditida</taxon>
        <taxon>Tylenchina</taxon>
        <taxon>Tylenchomorpha</taxon>
        <taxon>Tylenchoidea</taxon>
        <taxon>Meloidogynidae</taxon>
        <taxon>Meloidogyninae</taxon>
        <taxon>Meloidogyne</taxon>
    </lineage>
</organism>
<evidence type="ECO:0000313" key="1">
    <source>
        <dbReference type="Proteomes" id="UP000095281"/>
    </source>
</evidence>